<organism evidence="4 5">
    <name type="scientific">Streptomyces albus (strain ATCC 21838 / DSM 41398 / FERM P-419 / JCM 4703 / NBRC 107858)</name>
    <dbReference type="NCBI Taxonomy" id="1081613"/>
    <lineage>
        <taxon>Bacteria</taxon>
        <taxon>Bacillati</taxon>
        <taxon>Actinomycetota</taxon>
        <taxon>Actinomycetes</taxon>
        <taxon>Kitasatosporales</taxon>
        <taxon>Streptomycetaceae</taxon>
        <taxon>Streptomyces</taxon>
    </lineage>
</organism>
<protein>
    <submittedName>
        <fullName evidence="4">Extracellular solute-binding protein family 3</fullName>
    </submittedName>
</protein>
<name>A0A0B5EM86_STRA4</name>
<keyword evidence="5" id="KW-1185">Reference proteome</keyword>
<evidence type="ECO:0000313" key="5">
    <source>
        <dbReference type="Proteomes" id="UP000031523"/>
    </source>
</evidence>
<accession>A0A0B5EM86</accession>
<dbReference type="AlphaFoldDB" id="A0A0B5EM86"/>
<dbReference type="Gene3D" id="3.40.190.10">
    <property type="entry name" value="Periplasmic binding protein-like II"/>
    <property type="match status" value="2"/>
</dbReference>
<dbReference type="Pfam" id="PF00497">
    <property type="entry name" value="SBP_bac_3"/>
    <property type="match status" value="1"/>
</dbReference>
<keyword evidence="1 2" id="KW-0732">Signal</keyword>
<dbReference type="SUPFAM" id="SSF53850">
    <property type="entry name" value="Periplasmic binding protein-like II"/>
    <property type="match status" value="1"/>
</dbReference>
<dbReference type="SMART" id="SM00062">
    <property type="entry name" value="PBPb"/>
    <property type="match status" value="1"/>
</dbReference>
<sequence>MPFRSPLRRASLLAAAGLALVTLASCADPQSEKPDVGKATDQKLPTVKTDPEVARLVPAAFKAKKKLVFATAGPNAPIVFYKGDNKTLTGYTIDLGNALGDAMGLNIEWKNISFDSVLPGLAAGRYDGAMSSFSIEHERLSSADFVSYYLSGGGFLIKKGSGIKVNAFEDLCGYRVSVKKGVSQVEALAEASRDCRARGEKPIKSLQFPESNAVVLALQSGRADVAVNDKPQMLYAAQQSHGELCVSSVYQTSHSIAGIAIQKGSPLAKPLQAAVDSLLKSGAYEQISDIWGANVTKKGTALSEEYQKVAAPWGVGPDGRVVRSRIFTDPKQIKPGHAYYYQPLNKGCA</sequence>
<reference evidence="4 5" key="1">
    <citation type="submission" date="2015-01" db="EMBL/GenBank/DDBJ databases">
        <title>Enhanced salinomycin production by adjusting the supply of polyketide extender units in Streptomyce albus DSM 41398.</title>
        <authorList>
            <person name="Lu C."/>
        </authorList>
    </citation>
    <scope>NUCLEOTIDE SEQUENCE [LARGE SCALE GENOMIC DNA]</scope>
    <source>
        <strain evidence="5">ATCC 21838 / DSM 41398 / FERM P-419 / JCM 4703 / NBRC 107858</strain>
    </source>
</reference>
<feature type="signal peptide" evidence="2">
    <location>
        <begin position="1"/>
        <end position="27"/>
    </location>
</feature>
<dbReference type="CDD" id="cd01004">
    <property type="entry name" value="PBP2_MidA_like"/>
    <property type="match status" value="1"/>
</dbReference>
<feature type="chain" id="PRO_5002114692" evidence="2">
    <location>
        <begin position="28"/>
        <end position="349"/>
    </location>
</feature>
<gene>
    <name evidence="4" type="ORF">SLNWT_0089</name>
</gene>
<dbReference type="PROSITE" id="PS51257">
    <property type="entry name" value="PROKAR_LIPOPROTEIN"/>
    <property type="match status" value="1"/>
</dbReference>
<dbReference type="Proteomes" id="UP000031523">
    <property type="component" value="Chromosome"/>
</dbReference>
<feature type="domain" description="Solute-binding protein family 3/N-terminal" evidence="3">
    <location>
        <begin position="66"/>
        <end position="295"/>
    </location>
</feature>
<evidence type="ECO:0000259" key="3">
    <source>
        <dbReference type="SMART" id="SM00062"/>
    </source>
</evidence>
<proteinExistence type="predicted"/>
<evidence type="ECO:0000256" key="2">
    <source>
        <dbReference type="SAM" id="SignalP"/>
    </source>
</evidence>
<dbReference type="KEGG" id="sals:SLNWT_0089"/>
<dbReference type="PANTHER" id="PTHR35936">
    <property type="entry name" value="MEMBRANE-BOUND LYTIC MUREIN TRANSGLYCOSYLASE F"/>
    <property type="match status" value="1"/>
</dbReference>
<dbReference type="EMBL" id="CP010519">
    <property type="protein sequence ID" value="AJE80465.1"/>
    <property type="molecule type" value="Genomic_DNA"/>
</dbReference>
<dbReference type="PANTHER" id="PTHR35936:SF17">
    <property type="entry name" value="ARGININE-BINDING EXTRACELLULAR PROTEIN ARTP"/>
    <property type="match status" value="1"/>
</dbReference>
<evidence type="ECO:0000256" key="1">
    <source>
        <dbReference type="ARBA" id="ARBA00022729"/>
    </source>
</evidence>
<dbReference type="InterPro" id="IPR001638">
    <property type="entry name" value="Solute-binding_3/MltF_N"/>
</dbReference>
<evidence type="ECO:0000313" key="4">
    <source>
        <dbReference type="EMBL" id="AJE80465.1"/>
    </source>
</evidence>